<dbReference type="SUPFAM" id="SSF53098">
    <property type="entry name" value="Ribonuclease H-like"/>
    <property type="match status" value="1"/>
</dbReference>
<feature type="domain" description="Integrase catalytic" evidence="1">
    <location>
        <begin position="10"/>
        <end position="203"/>
    </location>
</feature>
<organism evidence="2 3">
    <name type="scientific">Cirrhinus molitorella</name>
    <name type="common">mud carp</name>
    <dbReference type="NCBI Taxonomy" id="172907"/>
    <lineage>
        <taxon>Eukaryota</taxon>
        <taxon>Metazoa</taxon>
        <taxon>Chordata</taxon>
        <taxon>Craniata</taxon>
        <taxon>Vertebrata</taxon>
        <taxon>Euteleostomi</taxon>
        <taxon>Actinopterygii</taxon>
        <taxon>Neopterygii</taxon>
        <taxon>Teleostei</taxon>
        <taxon>Ostariophysi</taxon>
        <taxon>Cypriniformes</taxon>
        <taxon>Cyprinidae</taxon>
        <taxon>Labeoninae</taxon>
        <taxon>Labeonini</taxon>
        <taxon>Cirrhinus</taxon>
    </lineage>
</organism>
<sequence>MADLPTDRLSAEPPFTHVRLDVFGPWSVSARKTRGGYAESKRWAVLFTCLNIRAIHIEVIESLSTSSFINALRRFLAIRGPVKQIRSDRGTNFIGACKDLQIPSNMDVKAVNQFLSNHGCIWTFNPPHSSHMGGAWERMIGLTCRILDSMLLQTTSSKLMHEVLVTFMAEVTAIVNNRPLIPVSTNPADPFILTPATLLTQKTGTSSVPPGDFGKPDLYKQQWCMVQSLASTFWDRWRKQYLATLQHRRKWQRQQPNISKGCIVLLKDSQSKRNDWPLGIVTETYPSQDG</sequence>
<dbReference type="InterPro" id="IPR012337">
    <property type="entry name" value="RNaseH-like_sf"/>
</dbReference>
<dbReference type="InterPro" id="IPR001584">
    <property type="entry name" value="Integrase_cat-core"/>
</dbReference>
<dbReference type="PANTHER" id="PTHR47331">
    <property type="entry name" value="PHD-TYPE DOMAIN-CONTAINING PROTEIN"/>
    <property type="match status" value="1"/>
</dbReference>
<dbReference type="EMBL" id="JAYMGO010000020">
    <property type="protein sequence ID" value="KAL1254323.1"/>
    <property type="molecule type" value="Genomic_DNA"/>
</dbReference>
<accession>A0ABR3LN65</accession>
<name>A0ABR3LN65_9TELE</name>
<gene>
    <name evidence="2" type="ORF">QQF64_016552</name>
</gene>
<evidence type="ECO:0000313" key="2">
    <source>
        <dbReference type="EMBL" id="KAL1254323.1"/>
    </source>
</evidence>
<dbReference type="InterPro" id="IPR040676">
    <property type="entry name" value="DUF5641"/>
</dbReference>
<proteinExistence type="predicted"/>
<dbReference type="InterPro" id="IPR036397">
    <property type="entry name" value="RNaseH_sf"/>
</dbReference>
<evidence type="ECO:0000313" key="3">
    <source>
        <dbReference type="Proteomes" id="UP001558613"/>
    </source>
</evidence>
<keyword evidence="3" id="KW-1185">Reference proteome</keyword>
<evidence type="ECO:0000259" key="1">
    <source>
        <dbReference type="PROSITE" id="PS50994"/>
    </source>
</evidence>
<comment type="caution">
    <text evidence="2">The sequence shown here is derived from an EMBL/GenBank/DDBJ whole genome shotgun (WGS) entry which is preliminary data.</text>
</comment>
<dbReference type="PROSITE" id="PS50994">
    <property type="entry name" value="INTEGRASE"/>
    <property type="match status" value="1"/>
</dbReference>
<reference evidence="2 3" key="1">
    <citation type="submission" date="2023-09" db="EMBL/GenBank/DDBJ databases">
        <authorList>
            <person name="Wang M."/>
        </authorList>
    </citation>
    <scope>NUCLEOTIDE SEQUENCE [LARGE SCALE GENOMIC DNA]</scope>
    <source>
        <strain evidence="2">GT-2023</strain>
        <tissue evidence="2">Liver</tissue>
    </source>
</reference>
<protein>
    <recommendedName>
        <fullName evidence="1">Integrase catalytic domain-containing protein</fullName>
    </recommendedName>
</protein>
<dbReference type="PANTHER" id="PTHR47331:SF6">
    <property type="entry name" value="DOUBLECORTIN DOMAIN-CONTAINING PROTEIN"/>
    <property type="match status" value="1"/>
</dbReference>
<dbReference type="Proteomes" id="UP001558613">
    <property type="component" value="Unassembled WGS sequence"/>
</dbReference>
<dbReference type="Gene3D" id="3.30.420.10">
    <property type="entry name" value="Ribonuclease H-like superfamily/Ribonuclease H"/>
    <property type="match status" value="1"/>
</dbReference>
<dbReference type="Pfam" id="PF18701">
    <property type="entry name" value="DUF5641"/>
    <property type="match status" value="1"/>
</dbReference>